<dbReference type="PANTHER" id="PTHR30034:SF6">
    <property type="entry name" value="YOP PROTEINS TRANSLOCATION PROTEIN Q"/>
    <property type="match status" value="1"/>
</dbReference>
<accession>A0ABY9YCH7</accession>
<dbReference type="EMBL" id="CP115543">
    <property type="protein sequence ID" value="WNH48583.1"/>
    <property type="molecule type" value="Genomic_DNA"/>
</dbReference>
<dbReference type="InterPro" id="IPR001172">
    <property type="entry name" value="FliN_T3SS_HrcQb"/>
</dbReference>
<keyword evidence="3" id="KW-0969">Cilium</keyword>
<dbReference type="Pfam" id="PF01052">
    <property type="entry name" value="FliMN_C"/>
    <property type="match status" value="1"/>
</dbReference>
<dbReference type="InterPro" id="IPR001543">
    <property type="entry name" value="FliN-like_C"/>
</dbReference>
<dbReference type="InterPro" id="IPR036429">
    <property type="entry name" value="SpoA-like_sf"/>
</dbReference>
<dbReference type="RefSeq" id="WP_311183138.1">
    <property type="nucleotide sequence ID" value="NZ_CP115543.1"/>
</dbReference>
<keyword evidence="3" id="KW-0282">Flagellum</keyword>
<sequence length="100" mass="10457">METLSTPAAAAGSLAQELSGLGTTHPALALVGHVEVRMTAQIGSLTLSIEQLLAMKSGDQLKLDQGLEAPVSLLLNDRVVASAELLAVDDHYAIRILELL</sequence>
<proteinExistence type="inferred from homology"/>
<dbReference type="PANTHER" id="PTHR30034">
    <property type="entry name" value="FLAGELLAR MOTOR SWITCH PROTEIN FLIM"/>
    <property type="match status" value="1"/>
</dbReference>
<dbReference type="Gene3D" id="2.30.330.10">
    <property type="entry name" value="SpoA-like"/>
    <property type="match status" value="1"/>
</dbReference>
<feature type="domain" description="Flagellar motor switch protein FliN-like C-terminal" evidence="2">
    <location>
        <begin position="31"/>
        <end position="99"/>
    </location>
</feature>
<protein>
    <submittedName>
        <fullName evidence="3">FliM/FliN family flagellar motor C-terminal domain-containing protein</fullName>
    </submittedName>
</protein>
<dbReference type="PRINTS" id="PR00956">
    <property type="entry name" value="FLGMOTORFLIN"/>
</dbReference>
<organism evidence="3 4">
    <name type="scientific">Stenotrophomonas aracearum</name>
    <dbReference type="NCBI Taxonomy" id="3003272"/>
    <lineage>
        <taxon>Bacteria</taxon>
        <taxon>Pseudomonadati</taxon>
        <taxon>Pseudomonadota</taxon>
        <taxon>Gammaproteobacteria</taxon>
        <taxon>Lysobacterales</taxon>
        <taxon>Lysobacteraceae</taxon>
        <taxon>Stenotrophomonas</taxon>
    </lineage>
</organism>
<evidence type="ECO:0000256" key="1">
    <source>
        <dbReference type="ARBA" id="ARBA00009226"/>
    </source>
</evidence>
<comment type="similarity">
    <text evidence="1">Belongs to the FliN/MopA/SpaO family.</text>
</comment>
<evidence type="ECO:0000313" key="4">
    <source>
        <dbReference type="Proteomes" id="UP001305421"/>
    </source>
</evidence>
<keyword evidence="3" id="KW-0966">Cell projection</keyword>
<dbReference type="Proteomes" id="UP001305421">
    <property type="component" value="Chromosome"/>
</dbReference>
<dbReference type="SUPFAM" id="SSF101801">
    <property type="entry name" value="Surface presentation of antigens (SPOA)"/>
    <property type="match status" value="1"/>
</dbReference>
<evidence type="ECO:0000259" key="2">
    <source>
        <dbReference type="Pfam" id="PF01052"/>
    </source>
</evidence>
<keyword evidence="4" id="KW-1185">Reference proteome</keyword>
<gene>
    <name evidence="3" type="ORF">PDM28_18295</name>
</gene>
<evidence type="ECO:0000313" key="3">
    <source>
        <dbReference type="EMBL" id="WNH48583.1"/>
    </source>
</evidence>
<name>A0ABY9YCH7_9GAMM</name>
<reference evidence="3 4" key="1">
    <citation type="submission" date="2022-12" db="EMBL/GenBank/DDBJ databases">
        <title>Two new species, Stenotrophomonas aracearum and Stenotrophomonas oahuensis, isolated from Anthurium (Araceae family) in Hawaii.</title>
        <authorList>
            <person name="Chunag S.C."/>
            <person name="Dobhal S."/>
            <person name="Alvarez A."/>
            <person name="Arif M."/>
        </authorList>
    </citation>
    <scope>NUCLEOTIDE SEQUENCE [LARGE SCALE GENOMIC DNA]</scope>
    <source>
        <strain evidence="3 4">A5588</strain>
    </source>
</reference>